<dbReference type="OrthoDB" id="4827453at2"/>
<evidence type="ECO:0000256" key="2">
    <source>
        <dbReference type="SAM" id="Phobius"/>
    </source>
</evidence>
<evidence type="ECO:0000256" key="1">
    <source>
        <dbReference type="SAM" id="MobiDB-lite"/>
    </source>
</evidence>
<dbReference type="AlphaFoldDB" id="A0A512T3P2"/>
<accession>A0A512T3P2</accession>
<reference evidence="3 4" key="1">
    <citation type="submission" date="2019-07" db="EMBL/GenBank/DDBJ databases">
        <title>Whole genome shotgun sequence of Knoellia locipacati NBRC 109775.</title>
        <authorList>
            <person name="Hosoyama A."/>
            <person name="Uohara A."/>
            <person name="Ohji S."/>
            <person name="Ichikawa N."/>
        </authorList>
    </citation>
    <scope>NUCLEOTIDE SEQUENCE [LARGE SCALE GENOMIC DNA]</scope>
    <source>
        <strain evidence="3 4">NBRC 109775</strain>
    </source>
</reference>
<keyword evidence="2" id="KW-1133">Transmembrane helix</keyword>
<organism evidence="3 4">
    <name type="scientific">Knoellia locipacati</name>
    <dbReference type="NCBI Taxonomy" id="882824"/>
    <lineage>
        <taxon>Bacteria</taxon>
        <taxon>Bacillati</taxon>
        <taxon>Actinomycetota</taxon>
        <taxon>Actinomycetes</taxon>
        <taxon>Micrococcales</taxon>
        <taxon>Intrasporangiaceae</taxon>
        <taxon>Knoellia</taxon>
    </lineage>
</organism>
<feature type="transmembrane region" description="Helical" evidence="2">
    <location>
        <begin position="171"/>
        <end position="191"/>
    </location>
</feature>
<proteinExistence type="predicted"/>
<dbReference type="Proteomes" id="UP000321793">
    <property type="component" value="Unassembled WGS sequence"/>
</dbReference>
<keyword evidence="2" id="KW-0472">Membrane</keyword>
<comment type="caution">
    <text evidence="3">The sequence shown here is derived from an EMBL/GenBank/DDBJ whole genome shotgun (WGS) entry which is preliminary data.</text>
</comment>
<protein>
    <submittedName>
        <fullName evidence="3">Uncharacterized protein</fullName>
    </submittedName>
</protein>
<name>A0A512T3P2_9MICO</name>
<keyword evidence="2" id="KW-0812">Transmembrane</keyword>
<feature type="region of interest" description="Disordered" evidence="1">
    <location>
        <begin position="195"/>
        <end position="218"/>
    </location>
</feature>
<dbReference type="RefSeq" id="WP_147066338.1">
    <property type="nucleotide sequence ID" value="NZ_BAABDN010000003.1"/>
</dbReference>
<sequence>MKKALATLVAFVGLVLAGVGVAGIVLVGSDDVVDSPTTTLRLGGAKAVVSTPGLLAFRDTTMRVSARRDGGRVFLGRAHPIDVGSYLKDVPTYAVTRVGPSGLSGEVVEGRATVVPADPTVQTFWTDRTTGTGTRSLSLDLDGSPTAWVIVPLGQGGDLEVTSGIVVPHGFALSVTALVGGVLVAAGGLLLRRRQRRRHHSSVSRDVGDPAPPARAGRRPAPLLALAVIPTMAGCGLAPTQVQAWQPDTLTKPALTRPEAVAAMKAYDARNTAATRTASTTFDARAWQQVDTGIVFASDQYAAAHNRLVRPAATGQGTTTVDRVFAPSFGAYPMYALVAGTETWKVVPAPKAPATPTPPAEVLVAMKRESVTTPWRKMASSPAPRKALPQPLDTAAVGARPTDTTQVLAAVARVTTKLNTGRGAVALPENVADFLAGWRTPKSYLASSRAMATLWAPDEKDQTSPVGSVQVARTASGHVALVSYLVRVDYVAKPGQSVFFENTEFAAVIGQSGSRDALRFRAALTLAVTIDDKGVPTVVGGDVDSLI</sequence>
<dbReference type="EMBL" id="BKBA01000011">
    <property type="protein sequence ID" value="GEQ14836.1"/>
    <property type="molecule type" value="Genomic_DNA"/>
</dbReference>
<evidence type="ECO:0000313" key="4">
    <source>
        <dbReference type="Proteomes" id="UP000321793"/>
    </source>
</evidence>
<gene>
    <name evidence="3" type="ORF">KLO01_28830</name>
</gene>
<keyword evidence="4" id="KW-1185">Reference proteome</keyword>
<evidence type="ECO:0000313" key="3">
    <source>
        <dbReference type="EMBL" id="GEQ14836.1"/>
    </source>
</evidence>